<dbReference type="GO" id="GO:0005576">
    <property type="term" value="C:extracellular region"/>
    <property type="evidence" value="ECO:0007669"/>
    <property type="project" value="UniProtKB-SubCell"/>
</dbReference>
<evidence type="ECO:0000256" key="3">
    <source>
        <dbReference type="ARBA" id="ARBA00022729"/>
    </source>
</evidence>
<dbReference type="Pfam" id="PF24517">
    <property type="entry name" value="CBM96"/>
    <property type="match status" value="1"/>
</dbReference>
<keyword evidence="2" id="KW-0964">Secreted</keyword>
<evidence type="ECO:0000256" key="1">
    <source>
        <dbReference type="ARBA" id="ARBA00004613"/>
    </source>
</evidence>
<feature type="signal peptide" evidence="4">
    <location>
        <begin position="1"/>
        <end position="19"/>
    </location>
</feature>
<dbReference type="PROSITE" id="PS50022">
    <property type="entry name" value="FA58C_3"/>
    <property type="match status" value="1"/>
</dbReference>
<sequence length="685" mass="73862">MKQLYALFTFLLIITTLHAQVKLSADGPGDTYELIESKGFGVESPDCRHTSFGRHVTEIFDNTLGKNVFVFHSHPVEDDDRCGADDRVRMEIKGGNGSSDEMQHTQGQTAYYRWKFKLDANFIPSSRFTHIFQIKAIDGDAGAPLMTITPRAGNPQKMQIIHSAGEGSGSLGTVHQVDLAPFKGTWVEAYVKYKSSEGSAGTFEITIKRVSDGATLLSYTNNSLDMWRTGASYNRGKWGVYRGKDAVLRDEQVRFADFCISESSASLCPSDIGSEPPPICQPVVASGDDGNVAANVLDNNLSTRWSATGDGQWIQFCLSSPASITGVQIAFYSGNTRTSTFDVLVGDDGINWTTASAGRVSSGTSLNLETFSFSAITGKYVRIVGHGNSVNAWNSYTEVKIQTGSGSGQTITLAPQHDAYVRNGTAAGTTHGTTDANILVTKLNSTASAGNDRHTYLRFDAGSAGSTITSAVLRLYGKIDDDRSTNVPINVYGVSNTTWTESTITWNNKPATGASALQTATVTDATARYYSWDITAYVQSELAAGRTLISLALLSTVATDPRITWNSKETGSNGPQLVITTSTTLQSQRQLLVAKAEEEASELRLSSFPNPFRGSNTVVVNLAKEGYTQLAAYDMTGRQVAVLVNARLAAGAHRIPFRPEALPAGIYLLRLSNNGQTITQKLVKE</sequence>
<gene>
    <name evidence="6" type="ORF">D3H65_05260</name>
</gene>
<name>A0A3B7MJK1_9BACT</name>
<dbReference type="SUPFAM" id="SSF49785">
    <property type="entry name" value="Galactose-binding domain-like"/>
    <property type="match status" value="1"/>
</dbReference>
<dbReference type="Gene3D" id="2.60.120.260">
    <property type="entry name" value="Galactose-binding domain-like"/>
    <property type="match status" value="1"/>
</dbReference>
<dbReference type="Proteomes" id="UP000263900">
    <property type="component" value="Chromosome"/>
</dbReference>
<proteinExistence type="predicted"/>
<dbReference type="InterPro" id="IPR055372">
    <property type="entry name" value="CBM96"/>
</dbReference>
<dbReference type="InterPro" id="IPR000421">
    <property type="entry name" value="FA58C"/>
</dbReference>
<dbReference type="RefSeq" id="WP_119049257.1">
    <property type="nucleotide sequence ID" value="NZ_CP032157.1"/>
</dbReference>
<dbReference type="EMBL" id="CP032157">
    <property type="protein sequence ID" value="AXY73419.1"/>
    <property type="molecule type" value="Genomic_DNA"/>
</dbReference>
<dbReference type="Pfam" id="PF00754">
    <property type="entry name" value="F5_F8_type_C"/>
    <property type="match status" value="1"/>
</dbReference>
<evidence type="ECO:0000313" key="7">
    <source>
        <dbReference type="Proteomes" id="UP000263900"/>
    </source>
</evidence>
<dbReference type="InterPro" id="IPR008979">
    <property type="entry name" value="Galactose-bd-like_sf"/>
</dbReference>
<evidence type="ECO:0000256" key="2">
    <source>
        <dbReference type="ARBA" id="ARBA00022525"/>
    </source>
</evidence>
<evidence type="ECO:0000259" key="5">
    <source>
        <dbReference type="PROSITE" id="PS50022"/>
    </source>
</evidence>
<dbReference type="NCBIfam" id="TIGR04183">
    <property type="entry name" value="Por_Secre_tail"/>
    <property type="match status" value="1"/>
</dbReference>
<dbReference type="Gene3D" id="2.60.120.200">
    <property type="match status" value="1"/>
</dbReference>
<evidence type="ECO:0000256" key="4">
    <source>
        <dbReference type="SAM" id="SignalP"/>
    </source>
</evidence>
<protein>
    <submittedName>
        <fullName evidence="6">T9SS C-terminal target domain-containing protein</fullName>
    </submittedName>
</protein>
<feature type="domain" description="F5/8 type C" evidence="5">
    <location>
        <begin position="259"/>
        <end position="406"/>
    </location>
</feature>
<comment type="subcellular location">
    <subcellularLocation>
        <location evidence="1">Secreted</location>
    </subcellularLocation>
</comment>
<keyword evidence="7" id="KW-1185">Reference proteome</keyword>
<organism evidence="6 7">
    <name type="scientific">Paraflavitalea soli</name>
    <dbReference type="NCBI Taxonomy" id="2315862"/>
    <lineage>
        <taxon>Bacteria</taxon>
        <taxon>Pseudomonadati</taxon>
        <taxon>Bacteroidota</taxon>
        <taxon>Chitinophagia</taxon>
        <taxon>Chitinophagales</taxon>
        <taxon>Chitinophagaceae</taxon>
        <taxon>Paraflavitalea</taxon>
    </lineage>
</organism>
<dbReference type="AlphaFoldDB" id="A0A3B7MJK1"/>
<dbReference type="Pfam" id="PF18962">
    <property type="entry name" value="Por_Secre_tail"/>
    <property type="match status" value="1"/>
</dbReference>
<dbReference type="KEGG" id="pseg:D3H65_05260"/>
<feature type="chain" id="PRO_5017609949" evidence="4">
    <location>
        <begin position="20"/>
        <end position="685"/>
    </location>
</feature>
<reference evidence="6 7" key="1">
    <citation type="submission" date="2018-09" db="EMBL/GenBank/DDBJ databases">
        <title>Genome sequencing of strain 6GH32-13.</title>
        <authorList>
            <person name="Weon H.-Y."/>
            <person name="Heo J."/>
            <person name="Kwon S.-W."/>
        </authorList>
    </citation>
    <scope>NUCLEOTIDE SEQUENCE [LARGE SCALE GENOMIC DNA]</scope>
    <source>
        <strain evidence="6 7">5GH32-13</strain>
    </source>
</reference>
<accession>A0A3B7MJK1</accession>
<keyword evidence="3 4" id="KW-0732">Signal</keyword>
<evidence type="ECO:0000313" key="6">
    <source>
        <dbReference type="EMBL" id="AXY73419.1"/>
    </source>
</evidence>
<dbReference type="InterPro" id="IPR026444">
    <property type="entry name" value="Secre_tail"/>
</dbReference>
<dbReference type="NCBIfam" id="NF033679">
    <property type="entry name" value="DNRLRE_dom"/>
    <property type="match status" value="1"/>
</dbReference>
<dbReference type="OrthoDB" id="624837at2"/>